<reference evidence="2 3" key="1">
    <citation type="journal article" date="2009" name="PLoS Genet.">
        <title>Genomic analysis of the basal lineage fungus Rhizopus oryzae reveals a whole-genome duplication.</title>
        <authorList>
            <person name="Ma L.-J."/>
            <person name="Ibrahim A.S."/>
            <person name="Skory C."/>
            <person name="Grabherr M.G."/>
            <person name="Burger G."/>
            <person name="Butler M."/>
            <person name="Elias M."/>
            <person name="Idnurm A."/>
            <person name="Lang B.F."/>
            <person name="Sone T."/>
            <person name="Abe A."/>
            <person name="Calvo S.E."/>
            <person name="Corrochano L.M."/>
            <person name="Engels R."/>
            <person name="Fu J."/>
            <person name="Hansberg W."/>
            <person name="Kim J.-M."/>
            <person name="Kodira C.D."/>
            <person name="Koehrsen M.J."/>
            <person name="Liu B."/>
            <person name="Miranda-Saavedra D."/>
            <person name="O'Leary S."/>
            <person name="Ortiz-Castellanos L."/>
            <person name="Poulter R."/>
            <person name="Rodriguez-Romero J."/>
            <person name="Ruiz-Herrera J."/>
            <person name="Shen Y.-Q."/>
            <person name="Zeng Q."/>
            <person name="Galagan J."/>
            <person name="Birren B.W."/>
            <person name="Cuomo C.A."/>
            <person name="Wickes B.L."/>
        </authorList>
    </citation>
    <scope>NUCLEOTIDE SEQUENCE [LARGE SCALE GENOMIC DNA]</scope>
    <source>
        <strain evidence="3">RA 99-880 / ATCC MYA-4621 / FGSC 9543 / NRRL 43880</strain>
    </source>
</reference>
<proteinExistence type="predicted"/>
<evidence type="ECO:0000313" key="3">
    <source>
        <dbReference type="Proteomes" id="UP000009138"/>
    </source>
</evidence>
<protein>
    <submittedName>
        <fullName evidence="2">Uncharacterized protein</fullName>
    </submittedName>
</protein>
<dbReference type="InParanoid" id="I1CPT0"/>
<dbReference type="RefSeq" id="XP_067525856.1">
    <property type="nucleotide sequence ID" value="XM_067669755.1"/>
</dbReference>
<evidence type="ECO:0000313" key="2">
    <source>
        <dbReference type="EMBL" id="EIE90460.1"/>
    </source>
</evidence>
<dbReference type="VEuPathDB" id="FungiDB:RO3G_15171"/>
<dbReference type="EMBL" id="CH476746">
    <property type="protein sequence ID" value="EIE90460.1"/>
    <property type="molecule type" value="Genomic_DNA"/>
</dbReference>
<sequence>MSIERVVSAVEGVADEEIVFQAERKIRAIKESRKRLRIEEERNEEANELQSEVDDADCISVIGHEKSLMFLVRNQGLIFHKKNYKNMAINDKYYTLLCLNSIVDINDKAYMKLLNLNEEAQETLKTRFQFPKKTFQEVDQKLQTIFNSTKKVNEPSSKAQILYH</sequence>
<dbReference type="AlphaFoldDB" id="I1CPT0"/>
<keyword evidence="1" id="KW-0175">Coiled coil</keyword>
<name>I1CPT0_RHIO9</name>
<organism evidence="2 3">
    <name type="scientific">Rhizopus delemar (strain RA 99-880 / ATCC MYA-4621 / FGSC 9543 / NRRL 43880)</name>
    <name type="common">Mucormycosis agent</name>
    <name type="synonym">Rhizopus arrhizus var. delemar</name>
    <dbReference type="NCBI Taxonomy" id="246409"/>
    <lineage>
        <taxon>Eukaryota</taxon>
        <taxon>Fungi</taxon>
        <taxon>Fungi incertae sedis</taxon>
        <taxon>Mucoromycota</taxon>
        <taxon>Mucoromycotina</taxon>
        <taxon>Mucoromycetes</taxon>
        <taxon>Mucorales</taxon>
        <taxon>Mucorineae</taxon>
        <taxon>Rhizopodaceae</taxon>
        <taxon>Rhizopus</taxon>
    </lineage>
</organism>
<feature type="coiled-coil region" evidence="1">
    <location>
        <begin position="19"/>
        <end position="49"/>
    </location>
</feature>
<keyword evidence="3" id="KW-1185">Reference proteome</keyword>
<gene>
    <name evidence="2" type="ORF">RO3G_15171</name>
</gene>
<evidence type="ECO:0000256" key="1">
    <source>
        <dbReference type="SAM" id="Coils"/>
    </source>
</evidence>
<dbReference type="OrthoDB" id="10552747at2759"/>
<dbReference type="Proteomes" id="UP000009138">
    <property type="component" value="Unassembled WGS sequence"/>
</dbReference>
<dbReference type="GeneID" id="93622136"/>
<accession>I1CPT0</accession>